<reference evidence="3" key="2">
    <citation type="submission" date="2022-06" db="EMBL/GenBank/DDBJ databases">
        <title>Draft genome sequence of Burkholderia glumae strain GR20004 isolated from rice panicle showing bacterial panicle blight.</title>
        <authorList>
            <person name="Choi S.Y."/>
            <person name="Lee Y.H."/>
        </authorList>
    </citation>
    <scope>NUCLEOTIDE SEQUENCE</scope>
    <source>
        <strain evidence="3">GR20004</strain>
    </source>
</reference>
<name>A0AAP9XY69_BURGL</name>
<dbReference type="EMBL" id="CP099583">
    <property type="protein sequence ID" value="USS43859.1"/>
    <property type="molecule type" value="Genomic_DNA"/>
</dbReference>
<dbReference type="EMBL" id="CP065600">
    <property type="protein sequence ID" value="QPQ90169.1"/>
    <property type="molecule type" value="Genomic_DNA"/>
</dbReference>
<dbReference type="SUPFAM" id="SSF51197">
    <property type="entry name" value="Clavaminate synthase-like"/>
    <property type="match status" value="1"/>
</dbReference>
<dbReference type="GeneID" id="45694912"/>
<dbReference type="Pfam" id="PF13621">
    <property type="entry name" value="Cupin_8"/>
    <property type="match status" value="1"/>
</dbReference>
<organism evidence="2 4">
    <name type="scientific">Burkholderia glumae</name>
    <name type="common">Pseudomonas glumae</name>
    <dbReference type="NCBI Taxonomy" id="337"/>
    <lineage>
        <taxon>Bacteria</taxon>
        <taxon>Pseudomonadati</taxon>
        <taxon>Pseudomonadota</taxon>
        <taxon>Betaproteobacteria</taxon>
        <taxon>Burkholderiales</taxon>
        <taxon>Burkholderiaceae</taxon>
        <taxon>Burkholderia</taxon>
    </lineage>
</organism>
<evidence type="ECO:0000313" key="5">
    <source>
        <dbReference type="Proteomes" id="UP001056386"/>
    </source>
</evidence>
<dbReference type="PANTHER" id="PTHR12461">
    <property type="entry name" value="HYPOXIA-INDUCIBLE FACTOR 1 ALPHA INHIBITOR-RELATED"/>
    <property type="match status" value="1"/>
</dbReference>
<dbReference type="AlphaFoldDB" id="A0AAP9XY69"/>
<accession>A0AAP9XY69</accession>
<dbReference type="InterPro" id="IPR041667">
    <property type="entry name" value="Cupin_8"/>
</dbReference>
<dbReference type="SMART" id="SM00558">
    <property type="entry name" value="JmjC"/>
    <property type="match status" value="1"/>
</dbReference>
<evidence type="ECO:0000313" key="2">
    <source>
        <dbReference type="EMBL" id="QPQ90169.1"/>
    </source>
</evidence>
<proteinExistence type="predicted"/>
<protein>
    <submittedName>
        <fullName evidence="2">Cupin-like domain-containing protein</fullName>
    </submittedName>
</protein>
<keyword evidence="5" id="KW-1185">Reference proteome</keyword>
<evidence type="ECO:0000259" key="1">
    <source>
        <dbReference type="PROSITE" id="PS51184"/>
    </source>
</evidence>
<dbReference type="PROSITE" id="PS51184">
    <property type="entry name" value="JMJC"/>
    <property type="match status" value="1"/>
</dbReference>
<feature type="domain" description="JmjC" evidence="1">
    <location>
        <begin position="120"/>
        <end position="273"/>
    </location>
</feature>
<dbReference type="PANTHER" id="PTHR12461:SF105">
    <property type="entry name" value="HYPOXIA-INDUCIBLE FACTOR 1-ALPHA INHIBITOR"/>
    <property type="match status" value="1"/>
</dbReference>
<dbReference type="Gene3D" id="2.60.120.650">
    <property type="entry name" value="Cupin"/>
    <property type="match status" value="1"/>
</dbReference>
<dbReference type="RefSeq" id="WP_012733785.1">
    <property type="nucleotide sequence ID" value="NZ_CP021075.1"/>
</dbReference>
<evidence type="ECO:0000313" key="4">
    <source>
        <dbReference type="Proteomes" id="UP000594892"/>
    </source>
</evidence>
<gene>
    <name evidence="2" type="ORF">I6H06_11390</name>
    <name evidence="3" type="ORF">NFI99_05290</name>
</gene>
<reference evidence="2 4" key="1">
    <citation type="submission" date="2020-12" db="EMBL/GenBank/DDBJ databases">
        <title>FDA dAtabase for Regulatory Grade micrObial Sequences (FDA-ARGOS): Supporting development and validation of Infectious Disease Dx tests.</title>
        <authorList>
            <person name="Minogue T."/>
            <person name="Wolcott M."/>
            <person name="Wasieloski L."/>
            <person name="Aguilar W."/>
            <person name="Moore D."/>
            <person name="Jaissle J."/>
            <person name="Tallon L."/>
            <person name="Sadzewicz L."/>
            <person name="Zhao X."/>
            <person name="Boylan J."/>
            <person name="Ott S."/>
            <person name="Bowen H."/>
            <person name="Vavikolanu K."/>
            <person name="Mehta A."/>
            <person name="Aluvathingal J."/>
            <person name="Nadendla S."/>
            <person name="Yan Y."/>
            <person name="Sichtig H."/>
        </authorList>
    </citation>
    <scope>NUCLEOTIDE SEQUENCE [LARGE SCALE GENOMIC DNA]</scope>
    <source>
        <strain evidence="2 4">FDAARGOS_949</strain>
    </source>
</reference>
<dbReference type="InterPro" id="IPR003347">
    <property type="entry name" value="JmjC_dom"/>
</dbReference>
<sequence>MSDRTIVPIARIRHDGKRSLREVMKGLDRPAVLQGFIDDWPALARWTPEFFVAQHGGHDITVETSSLCPTPTRPDLYLASRRYEKAPLGKTIREMQSQGAARTAYITYAEIYEAIPSLREDITLLHERYGFPRWLPDGLRRRLILRPGFWLGPEGISSPLHFDRHENLNVQVYGRKRWVLFGPGQSHQVYYRQRRDLPVIFSPVDMTRPDLDAFPRLGDAQRHDFVLEAGEVLYLPPGWWHFVTSLSDSINVNYWWWSPRALRTWARVELASLAQALARRFDRGTDATGKPTSMPR</sequence>
<dbReference type="Proteomes" id="UP000594892">
    <property type="component" value="Chromosome 1"/>
</dbReference>
<evidence type="ECO:0000313" key="3">
    <source>
        <dbReference type="EMBL" id="USS43859.1"/>
    </source>
</evidence>
<dbReference type="Proteomes" id="UP001056386">
    <property type="component" value="Chromosome 2"/>
</dbReference>